<dbReference type="OrthoDB" id="680773at2"/>
<organism evidence="1 2">
    <name type="scientific">Flavisolibacter tropicus</name>
    <dbReference type="NCBI Taxonomy" id="1492898"/>
    <lineage>
        <taxon>Bacteria</taxon>
        <taxon>Pseudomonadati</taxon>
        <taxon>Bacteroidota</taxon>
        <taxon>Chitinophagia</taxon>
        <taxon>Chitinophagales</taxon>
        <taxon>Chitinophagaceae</taxon>
        <taxon>Flavisolibacter</taxon>
    </lineage>
</organism>
<dbReference type="RefSeq" id="WP_066406554.1">
    <property type="nucleotide sequence ID" value="NZ_CP011390.1"/>
</dbReference>
<sequence>MSESDKHIIKEHEPDYEKAEMDLLRDGLKRSYKERFLFLNQLIKIQRTMQRAKITHKPYPKS</sequence>
<evidence type="ECO:0000313" key="2">
    <source>
        <dbReference type="Proteomes" id="UP000077177"/>
    </source>
</evidence>
<dbReference type="STRING" id="1492898.SY85_19025"/>
<proteinExistence type="predicted"/>
<dbReference type="AlphaFoldDB" id="A0A172TYV3"/>
<dbReference type="EMBL" id="CP011390">
    <property type="protein sequence ID" value="ANE52265.1"/>
    <property type="molecule type" value="Genomic_DNA"/>
</dbReference>
<reference evidence="1 2" key="2">
    <citation type="journal article" date="2016" name="Int. J. Syst. Evol. Microbiol.">
        <title>Flavisolibacter tropicus sp. nov., isolated from tropical soil.</title>
        <authorList>
            <person name="Lee J.J."/>
            <person name="Kang M.S."/>
            <person name="Kim G.S."/>
            <person name="Lee C.S."/>
            <person name="Lim S."/>
            <person name="Lee J."/>
            <person name="Roh S.H."/>
            <person name="Kang H."/>
            <person name="Ha J.M."/>
            <person name="Bae S."/>
            <person name="Jung H.Y."/>
            <person name="Kim M.K."/>
        </authorList>
    </citation>
    <scope>NUCLEOTIDE SEQUENCE [LARGE SCALE GENOMIC DNA]</scope>
    <source>
        <strain evidence="1 2">LCS9</strain>
    </source>
</reference>
<evidence type="ECO:0000313" key="1">
    <source>
        <dbReference type="EMBL" id="ANE52265.1"/>
    </source>
</evidence>
<dbReference type="Proteomes" id="UP000077177">
    <property type="component" value="Chromosome"/>
</dbReference>
<name>A0A172TYV3_9BACT</name>
<reference evidence="2" key="1">
    <citation type="submission" date="2015-01" db="EMBL/GenBank/DDBJ databases">
        <title>Flavisolibacter sp./LCS9/ whole genome sequencing.</title>
        <authorList>
            <person name="Kim M.K."/>
            <person name="Srinivasan S."/>
            <person name="Lee J.-J."/>
        </authorList>
    </citation>
    <scope>NUCLEOTIDE SEQUENCE [LARGE SCALE GENOMIC DNA]</scope>
    <source>
        <strain evidence="2">LCS9</strain>
    </source>
</reference>
<protein>
    <submittedName>
        <fullName evidence="1">Uncharacterized protein</fullName>
    </submittedName>
</protein>
<dbReference type="KEGG" id="fla:SY85_19025"/>
<accession>A0A172TYV3</accession>
<gene>
    <name evidence="1" type="ORF">SY85_19025</name>
</gene>
<keyword evidence="2" id="KW-1185">Reference proteome</keyword>